<dbReference type="EMBL" id="UINC01026849">
    <property type="protein sequence ID" value="SVB05045.1"/>
    <property type="molecule type" value="Genomic_DNA"/>
</dbReference>
<name>A0A382AU45_9ZZZZ</name>
<reference evidence="1" key="1">
    <citation type="submission" date="2018-05" db="EMBL/GenBank/DDBJ databases">
        <authorList>
            <person name="Lanie J.A."/>
            <person name="Ng W.-L."/>
            <person name="Kazmierczak K.M."/>
            <person name="Andrzejewski T.M."/>
            <person name="Davidsen T.M."/>
            <person name="Wayne K.J."/>
            <person name="Tettelin H."/>
            <person name="Glass J.I."/>
            <person name="Rusch D."/>
            <person name="Podicherti R."/>
            <person name="Tsui H.-C.T."/>
            <person name="Winkler M.E."/>
        </authorList>
    </citation>
    <scope>NUCLEOTIDE SEQUENCE</scope>
</reference>
<feature type="non-terminal residue" evidence="1">
    <location>
        <position position="28"/>
    </location>
</feature>
<evidence type="ECO:0000313" key="1">
    <source>
        <dbReference type="EMBL" id="SVB05045.1"/>
    </source>
</evidence>
<gene>
    <name evidence="1" type="ORF">METZ01_LOCUS157899</name>
</gene>
<proteinExistence type="predicted"/>
<organism evidence="1">
    <name type="scientific">marine metagenome</name>
    <dbReference type="NCBI Taxonomy" id="408172"/>
    <lineage>
        <taxon>unclassified sequences</taxon>
        <taxon>metagenomes</taxon>
        <taxon>ecological metagenomes</taxon>
    </lineage>
</organism>
<dbReference type="AlphaFoldDB" id="A0A382AU45"/>
<protein>
    <recommendedName>
        <fullName evidence="2">2-oxoacid:ferredoxin oxidoreductase subunit beta</fullName>
    </recommendedName>
</protein>
<sequence>MTDVQTSQLIKKDFESDQAVRWCPGCGD</sequence>
<evidence type="ECO:0008006" key="2">
    <source>
        <dbReference type="Google" id="ProtNLM"/>
    </source>
</evidence>
<accession>A0A382AU45</accession>